<organism evidence="3 4">
    <name type="scientific">Paenibacillus polysaccharolyticus</name>
    <dbReference type="NCBI Taxonomy" id="582692"/>
    <lineage>
        <taxon>Bacteria</taxon>
        <taxon>Bacillati</taxon>
        <taxon>Bacillota</taxon>
        <taxon>Bacilli</taxon>
        <taxon>Bacillales</taxon>
        <taxon>Paenibacillaceae</taxon>
        <taxon>Paenibacillus</taxon>
    </lineage>
</organism>
<evidence type="ECO:0000259" key="2">
    <source>
        <dbReference type="SMART" id="SM00014"/>
    </source>
</evidence>
<feature type="domain" description="Phosphatidic acid phosphatase type 2/haloperoxidase" evidence="2">
    <location>
        <begin position="110"/>
        <end position="225"/>
    </location>
</feature>
<dbReference type="InterPro" id="IPR000326">
    <property type="entry name" value="PAP2/HPO"/>
</dbReference>
<evidence type="ECO:0000313" key="3">
    <source>
        <dbReference type="EMBL" id="SCZ10297.1"/>
    </source>
</evidence>
<name>A0A1G5LBK8_9BACL</name>
<feature type="transmembrane region" description="Helical" evidence="1">
    <location>
        <begin position="183"/>
        <end position="204"/>
    </location>
</feature>
<feature type="transmembrane region" description="Helical" evidence="1">
    <location>
        <begin position="78"/>
        <end position="101"/>
    </location>
</feature>
<keyword evidence="1" id="KW-1133">Transmembrane helix</keyword>
<dbReference type="RefSeq" id="WP_090924489.1">
    <property type="nucleotide sequence ID" value="NZ_FMVM01000023.1"/>
</dbReference>
<evidence type="ECO:0000256" key="1">
    <source>
        <dbReference type="SAM" id="Phobius"/>
    </source>
</evidence>
<feature type="transmembrane region" description="Helical" evidence="1">
    <location>
        <begin position="108"/>
        <end position="128"/>
    </location>
</feature>
<sequence>MLRNSQHLSSESSHVMSLQSLLKYVLIASLLSSATVLLLAGVGAWLGLERLIRLDSQVQQMFYLHSQSRLSLLPYTSFITALGSFKISALAAAGFALLCFLQRHPRTMMYGYIICASFGMMWILNTFLKEIFRRSRPELDHLLVVHGYSYPSGHAMISMGFYGMLFVIWAIEWKERDVIRRWLPVICGILFVLLIGVSRVMLGVHYPTDVFAGFAAGFVWIGCMIQGIKHPAI</sequence>
<dbReference type="SUPFAM" id="SSF48317">
    <property type="entry name" value="Acid phosphatase/Vanadium-dependent haloperoxidase"/>
    <property type="match status" value="1"/>
</dbReference>
<dbReference type="InterPro" id="IPR036938">
    <property type="entry name" value="PAP2/HPO_sf"/>
</dbReference>
<feature type="transmembrane region" description="Helical" evidence="1">
    <location>
        <begin position="210"/>
        <end position="228"/>
    </location>
</feature>
<accession>A0A1G5LBK8</accession>
<feature type="transmembrane region" description="Helical" evidence="1">
    <location>
        <begin position="21"/>
        <end position="46"/>
    </location>
</feature>
<protein>
    <submittedName>
        <fullName evidence="3">Undecaprenyl-diphosphatase</fullName>
    </submittedName>
</protein>
<dbReference type="Proteomes" id="UP000198538">
    <property type="component" value="Unassembled WGS sequence"/>
</dbReference>
<dbReference type="STRING" id="582692.SAMN05720606_12354"/>
<keyword evidence="1" id="KW-0472">Membrane</keyword>
<gene>
    <name evidence="3" type="ORF">SAMN05720606_12354</name>
</gene>
<dbReference type="AlphaFoldDB" id="A0A1G5LBK8"/>
<dbReference type="EMBL" id="FMVM01000023">
    <property type="protein sequence ID" value="SCZ10297.1"/>
    <property type="molecule type" value="Genomic_DNA"/>
</dbReference>
<dbReference type="PANTHER" id="PTHR14969:SF13">
    <property type="entry name" value="AT30094P"/>
    <property type="match status" value="1"/>
</dbReference>
<dbReference type="Pfam" id="PF01569">
    <property type="entry name" value="PAP2"/>
    <property type="match status" value="1"/>
</dbReference>
<dbReference type="SMART" id="SM00014">
    <property type="entry name" value="acidPPc"/>
    <property type="match status" value="1"/>
</dbReference>
<proteinExistence type="predicted"/>
<evidence type="ECO:0000313" key="4">
    <source>
        <dbReference type="Proteomes" id="UP000198538"/>
    </source>
</evidence>
<dbReference type="Gene3D" id="1.20.144.10">
    <property type="entry name" value="Phosphatidic acid phosphatase type 2/haloperoxidase"/>
    <property type="match status" value="2"/>
</dbReference>
<feature type="transmembrane region" description="Helical" evidence="1">
    <location>
        <begin position="148"/>
        <end position="171"/>
    </location>
</feature>
<dbReference type="CDD" id="cd03392">
    <property type="entry name" value="PAP2_like_2"/>
    <property type="match status" value="1"/>
</dbReference>
<keyword evidence="4" id="KW-1185">Reference proteome</keyword>
<keyword evidence="1" id="KW-0812">Transmembrane</keyword>
<reference evidence="4" key="1">
    <citation type="submission" date="2016-10" db="EMBL/GenBank/DDBJ databases">
        <authorList>
            <person name="Varghese N."/>
            <person name="Submissions S."/>
        </authorList>
    </citation>
    <scope>NUCLEOTIDE SEQUENCE [LARGE SCALE GENOMIC DNA]</scope>
    <source>
        <strain evidence="4">BL9</strain>
    </source>
</reference>
<dbReference type="PANTHER" id="PTHR14969">
    <property type="entry name" value="SPHINGOSINE-1-PHOSPHATE PHOSPHOHYDROLASE"/>
    <property type="match status" value="1"/>
</dbReference>